<dbReference type="Proteomes" id="UP000094527">
    <property type="component" value="Unassembled WGS sequence"/>
</dbReference>
<sequence>MQFLATSVYFMLLAFLLASLNGVHTFSRLNLQENSEHRFNTWRNERSAVEDASEISAFGPNEASWNLAQTSFKWEEMTREMMKNGNAIK</sequence>
<gene>
    <name evidence="2" type="ORF">Ocin01_03404</name>
</gene>
<dbReference type="AlphaFoldDB" id="A0A1D2NEA5"/>
<keyword evidence="1" id="KW-0732">Signal</keyword>
<feature type="chain" id="PRO_5008905433" evidence="1">
    <location>
        <begin position="26"/>
        <end position="89"/>
    </location>
</feature>
<dbReference type="EMBL" id="LJIJ01000079">
    <property type="protein sequence ID" value="ODN03306.1"/>
    <property type="molecule type" value="Genomic_DNA"/>
</dbReference>
<evidence type="ECO:0000256" key="1">
    <source>
        <dbReference type="SAM" id="SignalP"/>
    </source>
</evidence>
<evidence type="ECO:0000313" key="3">
    <source>
        <dbReference type="Proteomes" id="UP000094527"/>
    </source>
</evidence>
<evidence type="ECO:0000313" key="2">
    <source>
        <dbReference type="EMBL" id="ODN03306.1"/>
    </source>
</evidence>
<name>A0A1D2NEA5_ORCCI</name>
<keyword evidence="3" id="KW-1185">Reference proteome</keyword>
<proteinExistence type="predicted"/>
<protein>
    <submittedName>
        <fullName evidence="2">Uncharacterized protein</fullName>
    </submittedName>
</protein>
<reference evidence="2 3" key="1">
    <citation type="journal article" date="2016" name="Genome Biol. Evol.">
        <title>Gene Family Evolution Reflects Adaptation to Soil Environmental Stressors in the Genome of the Collembolan Orchesella cincta.</title>
        <authorList>
            <person name="Faddeeva-Vakhrusheva A."/>
            <person name="Derks M.F."/>
            <person name="Anvar S.Y."/>
            <person name="Agamennone V."/>
            <person name="Suring W."/>
            <person name="Smit S."/>
            <person name="van Straalen N.M."/>
            <person name="Roelofs D."/>
        </authorList>
    </citation>
    <scope>NUCLEOTIDE SEQUENCE [LARGE SCALE GENOMIC DNA]</scope>
    <source>
        <tissue evidence="2">Mixed pool</tissue>
    </source>
</reference>
<feature type="signal peptide" evidence="1">
    <location>
        <begin position="1"/>
        <end position="25"/>
    </location>
</feature>
<accession>A0A1D2NEA5</accession>
<organism evidence="2 3">
    <name type="scientific">Orchesella cincta</name>
    <name type="common">Springtail</name>
    <name type="synonym">Podura cincta</name>
    <dbReference type="NCBI Taxonomy" id="48709"/>
    <lineage>
        <taxon>Eukaryota</taxon>
        <taxon>Metazoa</taxon>
        <taxon>Ecdysozoa</taxon>
        <taxon>Arthropoda</taxon>
        <taxon>Hexapoda</taxon>
        <taxon>Collembola</taxon>
        <taxon>Entomobryomorpha</taxon>
        <taxon>Entomobryoidea</taxon>
        <taxon>Orchesellidae</taxon>
        <taxon>Orchesellinae</taxon>
        <taxon>Orchesella</taxon>
    </lineage>
</organism>
<comment type="caution">
    <text evidence="2">The sequence shown here is derived from an EMBL/GenBank/DDBJ whole genome shotgun (WGS) entry which is preliminary data.</text>
</comment>